<evidence type="ECO:0000256" key="4">
    <source>
        <dbReference type="ARBA" id="ARBA00022989"/>
    </source>
</evidence>
<feature type="transmembrane region" description="Helical" evidence="6">
    <location>
        <begin position="64"/>
        <end position="83"/>
    </location>
</feature>
<dbReference type="InterPro" id="IPR037185">
    <property type="entry name" value="EmrE-like"/>
</dbReference>
<feature type="transmembrane region" description="Helical" evidence="6">
    <location>
        <begin position="7"/>
        <end position="29"/>
    </location>
</feature>
<keyword evidence="5 6" id="KW-0472">Membrane</keyword>
<gene>
    <name evidence="8" type="ORF">MAGR_50530</name>
</gene>
<evidence type="ECO:0000256" key="1">
    <source>
        <dbReference type="ARBA" id="ARBA00004141"/>
    </source>
</evidence>
<feature type="transmembrane region" description="Helical" evidence="6">
    <location>
        <begin position="116"/>
        <end position="132"/>
    </location>
</feature>
<feature type="transmembrane region" description="Helical" evidence="6">
    <location>
        <begin position="234"/>
        <end position="253"/>
    </location>
</feature>
<feature type="transmembrane region" description="Helical" evidence="6">
    <location>
        <begin position="170"/>
        <end position="191"/>
    </location>
</feature>
<evidence type="ECO:0000256" key="6">
    <source>
        <dbReference type="SAM" id="Phobius"/>
    </source>
</evidence>
<sequence>MLPGWSIPLVFVVGAISQYVGAAIGVFLFETTEPATVAWLRATAAAVALMAWRRPWRRRWTRRQVLAAAMFGLVTVAMNISIYEAIARIPLGTAVAIEFIGPTTVAALGSRRRRDFAAVALAASGVLLLAGVEFEANLTGVLFALLSAAMWAGYILLGKRVADTGDGLDSLAVGMALAAVVLAPAVLVPQARIDASVFAEPRTWLLGLCIGLLSTAIPYALDQVVLVGIGSAKFALLLALLPATATLIGLAVLRQVPTAPEVVGVSMVVAALVLSARESPESRAEARQSI</sequence>
<dbReference type="Pfam" id="PF00892">
    <property type="entry name" value="EamA"/>
    <property type="match status" value="1"/>
</dbReference>
<accession>A0A7I9W7F0</accession>
<dbReference type="AlphaFoldDB" id="A0A7I9W7F0"/>
<evidence type="ECO:0000259" key="7">
    <source>
        <dbReference type="Pfam" id="PF00892"/>
    </source>
</evidence>
<keyword evidence="3 6" id="KW-0812">Transmembrane</keyword>
<proteinExistence type="inferred from homology"/>
<evidence type="ECO:0000256" key="3">
    <source>
        <dbReference type="ARBA" id="ARBA00022692"/>
    </source>
</evidence>
<evidence type="ECO:0000256" key="5">
    <source>
        <dbReference type="ARBA" id="ARBA00023136"/>
    </source>
</evidence>
<dbReference type="EMBL" id="BLKS01000001">
    <property type="protein sequence ID" value="GFG53612.1"/>
    <property type="molecule type" value="Genomic_DNA"/>
</dbReference>
<feature type="transmembrane region" description="Helical" evidence="6">
    <location>
        <begin position="138"/>
        <end position="158"/>
    </location>
</feature>
<feature type="domain" description="EamA" evidence="7">
    <location>
        <begin position="139"/>
        <end position="275"/>
    </location>
</feature>
<dbReference type="PANTHER" id="PTHR32322">
    <property type="entry name" value="INNER MEMBRANE TRANSPORTER"/>
    <property type="match status" value="1"/>
</dbReference>
<evidence type="ECO:0000313" key="8">
    <source>
        <dbReference type="EMBL" id="GFG53612.1"/>
    </source>
</evidence>
<protein>
    <submittedName>
        <fullName evidence="8">Permease</fullName>
    </submittedName>
</protein>
<comment type="similarity">
    <text evidence="2">Belongs to the EamA transporter family.</text>
</comment>
<dbReference type="Proteomes" id="UP000465302">
    <property type="component" value="Unassembled WGS sequence"/>
</dbReference>
<evidence type="ECO:0000313" key="9">
    <source>
        <dbReference type="Proteomes" id="UP000465302"/>
    </source>
</evidence>
<feature type="transmembrane region" description="Helical" evidence="6">
    <location>
        <begin position="35"/>
        <end position="52"/>
    </location>
</feature>
<comment type="subcellular location">
    <subcellularLocation>
        <location evidence="1">Membrane</location>
        <topology evidence="1">Multi-pass membrane protein</topology>
    </subcellularLocation>
</comment>
<keyword evidence="4 6" id="KW-1133">Transmembrane helix</keyword>
<dbReference type="PANTHER" id="PTHR32322:SF2">
    <property type="entry name" value="EAMA DOMAIN-CONTAINING PROTEIN"/>
    <property type="match status" value="1"/>
</dbReference>
<dbReference type="SUPFAM" id="SSF103481">
    <property type="entry name" value="Multidrug resistance efflux transporter EmrE"/>
    <property type="match status" value="2"/>
</dbReference>
<name>A0A7I9W7F0_MYCAG</name>
<dbReference type="RefSeq" id="WP_234816221.1">
    <property type="nucleotide sequence ID" value="NZ_PDCP01000019.1"/>
</dbReference>
<dbReference type="GO" id="GO:0016020">
    <property type="term" value="C:membrane"/>
    <property type="evidence" value="ECO:0007669"/>
    <property type="project" value="UniProtKB-SubCell"/>
</dbReference>
<dbReference type="InterPro" id="IPR050638">
    <property type="entry name" value="AA-Vitamin_Transporters"/>
</dbReference>
<dbReference type="InterPro" id="IPR000620">
    <property type="entry name" value="EamA_dom"/>
</dbReference>
<organism evidence="8 9">
    <name type="scientific">Mycolicibacterium agri</name>
    <name type="common">Mycobacterium agri</name>
    <dbReference type="NCBI Taxonomy" id="36811"/>
    <lineage>
        <taxon>Bacteria</taxon>
        <taxon>Bacillati</taxon>
        <taxon>Actinomycetota</taxon>
        <taxon>Actinomycetes</taxon>
        <taxon>Mycobacteriales</taxon>
        <taxon>Mycobacteriaceae</taxon>
        <taxon>Mycolicibacterium</taxon>
    </lineage>
</organism>
<feature type="transmembrane region" description="Helical" evidence="6">
    <location>
        <begin position="203"/>
        <end position="222"/>
    </location>
</feature>
<reference evidence="8 9" key="1">
    <citation type="journal article" date="2019" name="Emerg. Microbes Infect.">
        <title>Comprehensive subspecies identification of 175 nontuberculous mycobacteria species based on 7547 genomic profiles.</title>
        <authorList>
            <person name="Matsumoto Y."/>
            <person name="Kinjo T."/>
            <person name="Motooka D."/>
            <person name="Nabeya D."/>
            <person name="Jung N."/>
            <person name="Uechi K."/>
            <person name="Horii T."/>
            <person name="Iida T."/>
            <person name="Fujita J."/>
            <person name="Nakamura S."/>
        </authorList>
    </citation>
    <scope>NUCLEOTIDE SEQUENCE [LARGE SCALE GENOMIC DNA]</scope>
    <source>
        <strain evidence="8 9">JCM 6377</strain>
    </source>
</reference>
<feature type="transmembrane region" description="Helical" evidence="6">
    <location>
        <begin position="89"/>
        <end position="109"/>
    </location>
</feature>
<comment type="caution">
    <text evidence="8">The sequence shown here is derived from an EMBL/GenBank/DDBJ whole genome shotgun (WGS) entry which is preliminary data.</text>
</comment>
<evidence type="ECO:0000256" key="2">
    <source>
        <dbReference type="ARBA" id="ARBA00007362"/>
    </source>
</evidence>